<dbReference type="Proteomes" id="UP001501556">
    <property type="component" value="Unassembled WGS sequence"/>
</dbReference>
<organism evidence="2 3">
    <name type="scientific">Hymenobacter antarcticus</name>
    <dbReference type="NCBI Taxonomy" id="486270"/>
    <lineage>
        <taxon>Bacteria</taxon>
        <taxon>Pseudomonadati</taxon>
        <taxon>Bacteroidota</taxon>
        <taxon>Cytophagia</taxon>
        <taxon>Cytophagales</taxon>
        <taxon>Hymenobacteraceae</taxon>
        <taxon>Hymenobacter</taxon>
    </lineage>
</organism>
<reference evidence="3" key="1">
    <citation type="journal article" date="2019" name="Int. J. Syst. Evol. Microbiol.">
        <title>The Global Catalogue of Microorganisms (GCM) 10K type strain sequencing project: providing services to taxonomists for standard genome sequencing and annotation.</title>
        <authorList>
            <consortium name="The Broad Institute Genomics Platform"/>
            <consortium name="The Broad Institute Genome Sequencing Center for Infectious Disease"/>
            <person name="Wu L."/>
            <person name="Ma J."/>
        </authorList>
    </citation>
    <scope>NUCLEOTIDE SEQUENCE [LARGE SCALE GENOMIC DNA]</scope>
    <source>
        <strain evidence="3">JCM 17217</strain>
    </source>
</reference>
<sequence length="566" mass="58235">MSANPIDQNTTPNPTGNLEELFRHHLGEEAAVPPRPMLWDQIDNSLLIRQNEIYRRRLAATRWVAAASLLLASLAGTGWWVGRDTTLSRSEVAAVRNPAATRPGADAAPASAATSRRVTAASSSAAATMAAAAAVAANPAPETQRITGRAATALTAASAREAVAATAAGRATGFGPVSAPRSAEGRYTPAARYGGSRRFQTGPAATVAAATATFAARATPGTATSPAADGTMSSDKQMAAVVATSATTGSAAATGGAAGSGTTTTSLAITAPSLLGPTSTASAMAAEPTGLAARSASLALADAETLPAGLTTVAVPTEVPAAIDAHRWHYSTSYMAGVFNPNINFSRTGIEPEHDYDSSPAFGINSPTLTESAATEYRNNLRPGFSQRLAVLATRHLRGHWSLSTGIELNQATARSASSSAFVGEQLFDLGQSARPMQTTNFRYRLASVPVEVRYTDPVKRGWSLYGRLGGVVSALLGVRSDVEGNPEATRTYSILSAGTPYRRVLASVRGGAGAQFRAGTGKWALSAGPVADLGLVSLNAHPAQSYLARSHPYTFGVEAAIEFGR</sequence>
<name>A0ABP7R4N9_9BACT</name>
<evidence type="ECO:0008006" key="4">
    <source>
        <dbReference type="Google" id="ProtNLM"/>
    </source>
</evidence>
<keyword evidence="3" id="KW-1185">Reference proteome</keyword>
<comment type="caution">
    <text evidence="2">The sequence shown here is derived from an EMBL/GenBank/DDBJ whole genome shotgun (WGS) entry which is preliminary data.</text>
</comment>
<keyword evidence="1" id="KW-0812">Transmembrane</keyword>
<dbReference type="RefSeq" id="WP_345127528.1">
    <property type="nucleotide sequence ID" value="NZ_BAABDI010000050.1"/>
</dbReference>
<keyword evidence="1" id="KW-0472">Membrane</keyword>
<keyword evidence="1" id="KW-1133">Transmembrane helix</keyword>
<protein>
    <recommendedName>
        <fullName evidence="4">Outer membrane protein beta-barrel domain-containing protein</fullName>
    </recommendedName>
</protein>
<evidence type="ECO:0000256" key="1">
    <source>
        <dbReference type="SAM" id="Phobius"/>
    </source>
</evidence>
<proteinExistence type="predicted"/>
<dbReference type="EMBL" id="BAABDI010000050">
    <property type="protein sequence ID" value="GAA3992633.1"/>
    <property type="molecule type" value="Genomic_DNA"/>
</dbReference>
<feature type="transmembrane region" description="Helical" evidence="1">
    <location>
        <begin position="63"/>
        <end position="82"/>
    </location>
</feature>
<evidence type="ECO:0000313" key="3">
    <source>
        <dbReference type="Proteomes" id="UP001501556"/>
    </source>
</evidence>
<accession>A0ABP7R4N9</accession>
<evidence type="ECO:0000313" key="2">
    <source>
        <dbReference type="EMBL" id="GAA3992633.1"/>
    </source>
</evidence>
<gene>
    <name evidence="2" type="ORF">GCM10022407_41240</name>
</gene>